<accession>W8C6J9</accession>
<organism evidence="1">
    <name type="scientific">Ceratitis capitata</name>
    <name type="common">Mediterranean fruit fly</name>
    <name type="synonym">Tephritis capitata</name>
    <dbReference type="NCBI Taxonomy" id="7213"/>
    <lineage>
        <taxon>Eukaryota</taxon>
        <taxon>Metazoa</taxon>
        <taxon>Ecdysozoa</taxon>
        <taxon>Arthropoda</taxon>
        <taxon>Hexapoda</taxon>
        <taxon>Insecta</taxon>
        <taxon>Pterygota</taxon>
        <taxon>Neoptera</taxon>
        <taxon>Endopterygota</taxon>
        <taxon>Diptera</taxon>
        <taxon>Brachycera</taxon>
        <taxon>Muscomorpha</taxon>
        <taxon>Tephritoidea</taxon>
        <taxon>Tephritidae</taxon>
        <taxon>Ceratitis</taxon>
        <taxon>Ceratitis</taxon>
    </lineage>
</organism>
<dbReference type="AlphaFoldDB" id="W8C6J9"/>
<name>W8C6J9_CERCA</name>
<protein>
    <submittedName>
        <fullName evidence="1">Uncharacterized protein</fullName>
    </submittedName>
</protein>
<dbReference type="OrthoDB" id="7929428at2759"/>
<reference evidence="1" key="1">
    <citation type="submission" date="2013-07" db="EMBL/GenBank/DDBJ databases">
        <authorList>
            <person name="Geib S."/>
        </authorList>
    </citation>
    <scope>NUCLEOTIDE SEQUENCE</scope>
</reference>
<sequence length="202" mass="23781">MFILYIHIMQPCHEFDNAISNIVKAEELLIRWNQLLESAQTDLLGVQYDLQNKKEQIALAMMPYDCEDKSIGKLFCEDNRYSKNLFLIGRGQKPLTRELYQKFLNGIPCNEDCIKSDMDFFIGKIKLLQFVSRKLFDLLFVYIDTDGMEHFRYIPEFEFDGKKLQIPRSISSMTDIPLNELIEKKTLTATSIKSWKLFLKKK</sequence>
<proteinExistence type="evidence at transcript level"/>
<evidence type="ECO:0000313" key="1">
    <source>
        <dbReference type="EMBL" id="JAC02357.1"/>
    </source>
</evidence>
<reference evidence="1" key="2">
    <citation type="journal article" date="2014" name="BMC Genomics">
        <title>A genomic perspective to assessing quality of mass-reared SIT flies used in Mediterranean fruit fly (Ceratitis capitata) eradication in California.</title>
        <authorList>
            <person name="Calla B."/>
            <person name="Hall B."/>
            <person name="Hou S."/>
            <person name="Geib S.M."/>
        </authorList>
    </citation>
    <scope>NUCLEOTIDE SEQUENCE</scope>
</reference>
<dbReference type="EMBL" id="GAMC01004199">
    <property type="protein sequence ID" value="JAC02357.1"/>
    <property type="molecule type" value="mRNA"/>
</dbReference>